<sequence>MTGTQQYAGPVLLFPGQGGFDGVALSRAAHGYPQVRAVFAQIDSVTRQIHGRDLSTALFRDTPVELTELLKDEPWLSQLAIYGAGLAAHRVLTEHGVQPSALVGHSLGEITALVAAGGYSVEDGARIVLRRTAAIAGGDAGTGVMVALTASPARARHLIALVEDDRLAVATENHAAQTVLSGPREAIDQVKAIAEQLRIGCAELDAAFAFHNPMLASAAPDFAAAVRDLPRGPLSVPVYSPILQRFYDQDESLADRLADHFTLPVRFSSAIALLHERGARTFVEAGGRATLTSLVPKVLGSLDDLTALSTLSVGRANTLRLPDTLAELRRAGLAAGEELESLRQYLAPELTAAEFSTFWTTTGHEITALVNQRLSDFRTAPREDAAGTAETGAQPAAGVAAVAGAAGAAGLPGRDEVFATVRGLYAQALEYPEEVFTPGVLLEAELGVDSVKQVELLSRASEHFGLPPRGADFRLADYETLDKIADLVHGELGTVSGAVRAGTAEAGAQPAAGVAGAAGLPGRDEVFATVRGLYAQALEYPEEVFTPGVLLEAELGVDSVKQVELLSRASEHFGLPPRGADFRLADYETLDKIADLIHRELSGHRLQGAAA</sequence>
<feature type="domain" description="Carrier" evidence="8">
    <location>
        <begin position="415"/>
        <end position="492"/>
    </location>
</feature>
<dbReference type="InterPro" id="IPR016036">
    <property type="entry name" value="Malonyl_transacylase_ACP-bd"/>
</dbReference>
<dbReference type="GO" id="GO:0016746">
    <property type="term" value="F:acyltransferase activity"/>
    <property type="evidence" value="ECO:0007669"/>
    <property type="project" value="UniProtKB-KW"/>
</dbReference>
<dbReference type="Pfam" id="PF00698">
    <property type="entry name" value="Acyl_transf_1"/>
    <property type="match status" value="1"/>
</dbReference>
<dbReference type="PROSITE" id="PS00012">
    <property type="entry name" value="PHOSPHOPANTETHEINE"/>
    <property type="match status" value="2"/>
</dbReference>
<dbReference type="InterPro" id="IPR001227">
    <property type="entry name" value="Ac_transferase_dom_sf"/>
</dbReference>
<evidence type="ECO:0000313" key="10">
    <source>
        <dbReference type="Proteomes" id="UP001500893"/>
    </source>
</evidence>
<dbReference type="InterPro" id="IPR009081">
    <property type="entry name" value="PP-bd_ACP"/>
</dbReference>
<dbReference type="RefSeq" id="WP_345052628.1">
    <property type="nucleotide sequence ID" value="NZ_BAAAVM010000040.1"/>
</dbReference>
<dbReference type="InterPro" id="IPR016035">
    <property type="entry name" value="Acyl_Trfase/lysoPLipase"/>
</dbReference>
<feature type="domain" description="Carrier" evidence="8">
    <location>
        <begin position="524"/>
        <end position="601"/>
    </location>
</feature>
<dbReference type="Gene3D" id="3.40.366.10">
    <property type="entry name" value="Malonyl-Coenzyme A Acyl Carrier Protein, domain 2"/>
    <property type="match status" value="1"/>
</dbReference>
<name>A0ABP6NG95_9ACTN</name>
<keyword evidence="6 9" id="KW-0012">Acyltransferase</keyword>
<keyword evidence="4" id="KW-0808">Transferase</keyword>
<evidence type="ECO:0000256" key="6">
    <source>
        <dbReference type="ARBA" id="ARBA00023315"/>
    </source>
</evidence>
<evidence type="ECO:0000313" key="9">
    <source>
        <dbReference type="EMBL" id="GAA3145227.1"/>
    </source>
</evidence>
<dbReference type="InterPro" id="IPR050858">
    <property type="entry name" value="Mal-CoA-ACP_Trans/PKS_FabD"/>
</dbReference>
<keyword evidence="3" id="KW-0597">Phosphoprotein</keyword>
<dbReference type="InterPro" id="IPR014043">
    <property type="entry name" value="Acyl_transferase_dom"/>
</dbReference>
<gene>
    <name evidence="9" type="ORF">GCM10010521_35310</name>
</gene>
<dbReference type="EC" id="2.3.1.39" evidence="1"/>
<evidence type="ECO:0000256" key="1">
    <source>
        <dbReference type="ARBA" id="ARBA00013258"/>
    </source>
</evidence>
<dbReference type="PANTHER" id="PTHR42681:SF1">
    <property type="entry name" value="MALONYL-COA-ACYL CARRIER PROTEIN TRANSACYLASE, MITOCHONDRIAL"/>
    <property type="match status" value="1"/>
</dbReference>
<evidence type="ECO:0000256" key="5">
    <source>
        <dbReference type="ARBA" id="ARBA00023194"/>
    </source>
</evidence>
<evidence type="ECO:0000259" key="8">
    <source>
        <dbReference type="PROSITE" id="PS50075"/>
    </source>
</evidence>
<dbReference type="SUPFAM" id="SSF52151">
    <property type="entry name" value="FabD/lysophospholipase-like"/>
    <property type="match status" value="1"/>
</dbReference>
<evidence type="ECO:0000256" key="7">
    <source>
        <dbReference type="ARBA" id="ARBA00048462"/>
    </source>
</evidence>
<reference evidence="10" key="1">
    <citation type="journal article" date="2019" name="Int. J. Syst. Evol. Microbiol.">
        <title>The Global Catalogue of Microorganisms (GCM) 10K type strain sequencing project: providing services to taxonomists for standard genome sequencing and annotation.</title>
        <authorList>
            <consortium name="The Broad Institute Genomics Platform"/>
            <consortium name="The Broad Institute Genome Sequencing Center for Infectious Disease"/>
            <person name="Wu L."/>
            <person name="Ma J."/>
        </authorList>
    </citation>
    <scope>NUCLEOTIDE SEQUENCE [LARGE SCALE GENOMIC DNA]</scope>
    <source>
        <strain evidence="10">JCM 11574</strain>
    </source>
</reference>
<comment type="catalytic activity">
    <reaction evidence="7">
        <text>holo-[ACP] + malonyl-CoA = malonyl-[ACP] + CoA</text>
        <dbReference type="Rhea" id="RHEA:41792"/>
        <dbReference type="Rhea" id="RHEA-COMP:9623"/>
        <dbReference type="Rhea" id="RHEA-COMP:9685"/>
        <dbReference type="ChEBI" id="CHEBI:57287"/>
        <dbReference type="ChEBI" id="CHEBI:57384"/>
        <dbReference type="ChEBI" id="CHEBI:64479"/>
        <dbReference type="ChEBI" id="CHEBI:78449"/>
        <dbReference type="EC" id="2.3.1.39"/>
    </reaction>
</comment>
<dbReference type="PANTHER" id="PTHR42681">
    <property type="entry name" value="MALONYL-COA-ACYL CARRIER PROTEIN TRANSACYLASE, MITOCHONDRIAL"/>
    <property type="match status" value="1"/>
</dbReference>
<dbReference type="SUPFAM" id="SSF55048">
    <property type="entry name" value="Probable ACP-binding domain of malonyl-CoA ACP transacylase"/>
    <property type="match status" value="1"/>
</dbReference>
<dbReference type="Gene3D" id="1.10.1200.10">
    <property type="entry name" value="ACP-like"/>
    <property type="match status" value="2"/>
</dbReference>
<dbReference type="SUPFAM" id="SSF47336">
    <property type="entry name" value="ACP-like"/>
    <property type="match status" value="2"/>
</dbReference>
<evidence type="ECO:0000256" key="4">
    <source>
        <dbReference type="ARBA" id="ARBA00022679"/>
    </source>
</evidence>
<dbReference type="EMBL" id="BAAAVM010000040">
    <property type="protein sequence ID" value="GAA3145227.1"/>
    <property type="molecule type" value="Genomic_DNA"/>
</dbReference>
<dbReference type="PROSITE" id="PS50075">
    <property type="entry name" value="CARRIER"/>
    <property type="match status" value="2"/>
</dbReference>
<keyword evidence="2" id="KW-0596">Phosphopantetheine</keyword>
<keyword evidence="10" id="KW-1185">Reference proteome</keyword>
<evidence type="ECO:0000256" key="3">
    <source>
        <dbReference type="ARBA" id="ARBA00022553"/>
    </source>
</evidence>
<accession>A0ABP6NG95</accession>
<dbReference type="Proteomes" id="UP001500893">
    <property type="component" value="Unassembled WGS sequence"/>
</dbReference>
<proteinExistence type="predicted"/>
<dbReference type="InterPro" id="IPR036736">
    <property type="entry name" value="ACP-like_sf"/>
</dbReference>
<dbReference type="SMART" id="SM00827">
    <property type="entry name" value="PKS_AT"/>
    <property type="match status" value="1"/>
</dbReference>
<comment type="caution">
    <text evidence="9">The sequence shown here is derived from an EMBL/GenBank/DDBJ whole genome shotgun (WGS) entry which is preliminary data.</text>
</comment>
<protein>
    <recommendedName>
        <fullName evidence="1">[acyl-carrier-protein] S-malonyltransferase</fullName>
        <ecNumber evidence="1">2.3.1.39</ecNumber>
    </recommendedName>
</protein>
<dbReference type="Pfam" id="PF00550">
    <property type="entry name" value="PP-binding"/>
    <property type="match status" value="2"/>
</dbReference>
<keyword evidence="5" id="KW-0045">Antibiotic biosynthesis</keyword>
<evidence type="ECO:0000256" key="2">
    <source>
        <dbReference type="ARBA" id="ARBA00022450"/>
    </source>
</evidence>
<organism evidence="9 10">
    <name type="scientific">Streptomyces rameus</name>
    <dbReference type="NCBI Taxonomy" id="68261"/>
    <lineage>
        <taxon>Bacteria</taxon>
        <taxon>Bacillati</taxon>
        <taxon>Actinomycetota</taxon>
        <taxon>Actinomycetes</taxon>
        <taxon>Kitasatosporales</taxon>
        <taxon>Streptomycetaceae</taxon>
        <taxon>Streptomyces</taxon>
    </lineage>
</organism>
<dbReference type="InterPro" id="IPR006162">
    <property type="entry name" value="Ppantetheine_attach_site"/>
</dbReference>